<feature type="chain" id="PRO_5017748039" evidence="1">
    <location>
        <begin position="32"/>
        <end position="344"/>
    </location>
</feature>
<reference evidence="3 4" key="1">
    <citation type="submission" date="2018-08" db="EMBL/GenBank/DDBJ databases">
        <title>Genome sequencing of X. nasturtii WHRI 8984.</title>
        <authorList>
            <person name="Studholme D.J."/>
            <person name="Mchugh J."/>
            <person name="Vicente J."/>
        </authorList>
    </citation>
    <scope>NUCLEOTIDE SEQUENCE [LARGE SCALE GENOMIC DNA]</scope>
    <source>
        <strain evidence="3 4">WHRI 8984</strain>
    </source>
</reference>
<dbReference type="STRING" id="1843581.A7D16_12930"/>
<dbReference type="PRINTS" id="PR00419">
    <property type="entry name" value="ADXRDTASE"/>
</dbReference>
<sequence>MCRQVRAGVMSPARAQTVAVIGAGLAGLACAQQLQVAGHAVTLFEQSDTPGGRMRHCAGEHWQCDHGAQYFTARDPAFVAVVNGWIDAGSAAPWLARIASWDGTQLRRSQSALMRYVGVPDMAAPARTLAAHLDVRLSTEVRALQRSGQRWSVLVGQDAAALMVDAVLLAVPAPGAARLLERAAPALSSVAQDAHMQPAWALMLRFDAPVDPGYDAVFVNTGPLRWVARNSSKPARTGAETWLLHATAAWSQAHYDATPAQVIASIMPELAALGLPMPQSCDAYRWTVASSEPASQIGCVWDAQLGLGMCGDWLAAGKVEGAWQSGVALAQRVAAGDVTHSGCG</sequence>
<dbReference type="Gene3D" id="3.50.50.60">
    <property type="entry name" value="FAD/NAD(P)-binding domain"/>
    <property type="match status" value="1"/>
</dbReference>
<dbReference type="SUPFAM" id="SSF51905">
    <property type="entry name" value="FAD/NAD(P)-binding domain"/>
    <property type="match status" value="1"/>
</dbReference>
<feature type="signal peptide" evidence="1">
    <location>
        <begin position="1"/>
        <end position="31"/>
    </location>
</feature>
<dbReference type="InterPro" id="IPR036188">
    <property type="entry name" value="FAD/NAD-bd_sf"/>
</dbReference>
<proteinExistence type="predicted"/>
<dbReference type="PANTHER" id="PTHR16128">
    <property type="entry name" value="FAD/NAD(P)-BINDING OXIDOREDUCTASE FAMILY PROTEIN"/>
    <property type="match status" value="1"/>
</dbReference>
<organism evidence="3 4">
    <name type="scientific">Xanthomonas nasturtii</name>
    <dbReference type="NCBI Taxonomy" id="1843581"/>
    <lineage>
        <taxon>Bacteria</taxon>
        <taxon>Pseudomonadati</taxon>
        <taxon>Pseudomonadota</taxon>
        <taxon>Gammaproteobacteria</taxon>
        <taxon>Lysobacterales</taxon>
        <taxon>Lysobacteraceae</taxon>
        <taxon>Xanthomonas</taxon>
    </lineage>
</organism>
<dbReference type="Pfam" id="PF01593">
    <property type="entry name" value="Amino_oxidase"/>
    <property type="match status" value="1"/>
</dbReference>
<dbReference type="PROSITE" id="PS51257">
    <property type="entry name" value="PROKAR_LIPOPROTEIN"/>
    <property type="match status" value="1"/>
</dbReference>
<dbReference type="AlphaFoldDB" id="A0A3E1KTS9"/>
<dbReference type="EMBL" id="QUZM01000001">
    <property type="protein sequence ID" value="RFF43071.1"/>
    <property type="molecule type" value="Genomic_DNA"/>
</dbReference>
<evidence type="ECO:0000256" key="1">
    <source>
        <dbReference type="SAM" id="SignalP"/>
    </source>
</evidence>
<dbReference type="InterPro" id="IPR002937">
    <property type="entry name" value="Amino_oxidase"/>
</dbReference>
<protein>
    <submittedName>
        <fullName evidence="3">FAD-dependent oxidoreductase</fullName>
    </submittedName>
</protein>
<dbReference type="GeneID" id="97210872"/>
<dbReference type="Proteomes" id="UP000259570">
    <property type="component" value="Unassembled WGS sequence"/>
</dbReference>
<keyword evidence="1" id="KW-0732">Signal</keyword>
<dbReference type="OrthoDB" id="5792777at2"/>
<gene>
    <name evidence="3" type="ORF">DZD52_00870</name>
</gene>
<feature type="domain" description="Amine oxidase" evidence="2">
    <location>
        <begin position="122"/>
        <end position="333"/>
    </location>
</feature>
<accession>A0A3E1KTS9</accession>
<dbReference type="PANTHER" id="PTHR16128:SF5">
    <property type="entry name" value="FAD_NAD(P)-BINDING OXIDOREDUCTASE FAMILY PROTEIN"/>
    <property type="match status" value="1"/>
</dbReference>
<evidence type="ECO:0000313" key="3">
    <source>
        <dbReference type="EMBL" id="RFF43071.1"/>
    </source>
</evidence>
<evidence type="ECO:0000259" key="2">
    <source>
        <dbReference type="Pfam" id="PF01593"/>
    </source>
</evidence>
<dbReference type="GO" id="GO:0016491">
    <property type="term" value="F:oxidoreductase activity"/>
    <property type="evidence" value="ECO:0007669"/>
    <property type="project" value="InterPro"/>
</dbReference>
<dbReference type="Pfam" id="PF13450">
    <property type="entry name" value="NAD_binding_8"/>
    <property type="match status" value="1"/>
</dbReference>
<dbReference type="RefSeq" id="WP_116904738.1">
    <property type="nucleotide sequence ID" value="NZ_CP142084.2"/>
</dbReference>
<evidence type="ECO:0000313" key="4">
    <source>
        <dbReference type="Proteomes" id="UP000259570"/>
    </source>
</evidence>
<comment type="caution">
    <text evidence="3">The sequence shown here is derived from an EMBL/GenBank/DDBJ whole genome shotgun (WGS) entry which is preliminary data.</text>
</comment>
<name>A0A3E1KTS9_9XANT</name>
<dbReference type="Gene3D" id="3.90.660.10">
    <property type="match status" value="1"/>
</dbReference>